<keyword evidence="3" id="KW-1185">Reference proteome</keyword>
<dbReference type="RefSeq" id="XP_005765835.1">
    <property type="nucleotide sequence ID" value="XM_005765778.1"/>
</dbReference>
<organism evidence="2 3">
    <name type="scientific">Emiliania huxleyi (strain CCMP1516)</name>
    <dbReference type="NCBI Taxonomy" id="280463"/>
    <lineage>
        <taxon>Eukaryota</taxon>
        <taxon>Haptista</taxon>
        <taxon>Haptophyta</taxon>
        <taxon>Prymnesiophyceae</taxon>
        <taxon>Isochrysidales</taxon>
        <taxon>Noelaerhabdaceae</taxon>
        <taxon>Emiliania</taxon>
    </lineage>
</organism>
<dbReference type="EnsemblProtists" id="EOD35328">
    <property type="protein sequence ID" value="EOD35328"/>
    <property type="gene ID" value="EMIHUDRAFT_351982"/>
</dbReference>
<reference evidence="2" key="2">
    <citation type="submission" date="2024-10" db="UniProtKB">
        <authorList>
            <consortium name="EnsemblProtists"/>
        </authorList>
    </citation>
    <scope>IDENTIFICATION</scope>
</reference>
<dbReference type="OMA" id="PAHKKWY"/>
<accession>A0A0D3IQ71</accession>
<dbReference type="EnsemblProtists" id="EOD13406">
    <property type="protein sequence ID" value="EOD13406"/>
    <property type="gene ID" value="EMIHUDRAFT_371083"/>
</dbReference>
<dbReference type="GeneID" id="17280599"/>
<name>A0A0D3IQ71_EMIH1</name>
<evidence type="ECO:0000313" key="2">
    <source>
        <dbReference type="EnsemblProtists" id="EOD13406"/>
    </source>
</evidence>
<evidence type="ECO:0000313" key="3">
    <source>
        <dbReference type="Proteomes" id="UP000013827"/>
    </source>
</evidence>
<evidence type="ECO:0008006" key="4">
    <source>
        <dbReference type="Google" id="ProtNLM"/>
    </source>
</evidence>
<protein>
    <recommendedName>
        <fullName evidence="4">TLC domain-containing protein</fullName>
    </recommendedName>
</protein>
<proteinExistence type="predicted"/>
<dbReference type="PaxDb" id="2903-EOD13406"/>
<dbReference type="Proteomes" id="UP000013827">
    <property type="component" value="Unassembled WGS sequence"/>
</dbReference>
<reference evidence="3" key="1">
    <citation type="journal article" date="2013" name="Nature">
        <title>Pan genome of the phytoplankton Emiliania underpins its global distribution.</title>
        <authorList>
            <person name="Read B.A."/>
            <person name="Kegel J."/>
            <person name="Klute M.J."/>
            <person name="Kuo A."/>
            <person name="Lefebvre S.C."/>
            <person name="Maumus F."/>
            <person name="Mayer C."/>
            <person name="Miller J."/>
            <person name="Monier A."/>
            <person name="Salamov A."/>
            <person name="Young J."/>
            <person name="Aguilar M."/>
            <person name="Claverie J.M."/>
            <person name="Frickenhaus S."/>
            <person name="Gonzalez K."/>
            <person name="Herman E.K."/>
            <person name="Lin Y.C."/>
            <person name="Napier J."/>
            <person name="Ogata H."/>
            <person name="Sarno A.F."/>
            <person name="Shmutz J."/>
            <person name="Schroeder D."/>
            <person name="de Vargas C."/>
            <person name="Verret F."/>
            <person name="von Dassow P."/>
            <person name="Valentin K."/>
            <person name="Van de Peer Y."/>
            <person name="Wheeler G."/>
            <person name="Dacks J.B."/>
            <person name="Delwiche C.F."/>
            <person name="Dyhrman S.T."/>
            <person name="Glockner G."/>
            <person name="John U."/>
            <person name="Richards T."/>
            <person name="Worden A.Z."/>
            <person name="Zhang X."/>
            <person name="Grigoriev I.V."/>
            <person name="Allen A.E."/>
            <person name="Bidle K."/>
            <person name="Borodovsky M."/>
            <person name="Bowler C."/>
            <person name="Brownlee C."/>
            <person name="Cock J.M."/>
            <person name="Elias M."/>
            <person name="Gladyshev V.N."/>
            <person name="Groth M."/>
            <person name="Guda C."/>
            <person name="Hadaegh A."/>
            <person name="Iglesias-Rodriguez M.D."/>
            <person name="Jenkins J."/>
            <person name="Jones B.M."/>
            <person name="Lawson T."/>
            <person name="Leese F."/>
            <person name="Lindquist E."/>
            <person name="Lobanov A."/>
            <person name="Lomsadze A."/>
            <person name="Malik S.B."/>
            <person name="Marsh M.E."/>
            <person name="Mackinder L."/>
            <person name="Mock T."/>
            <person name="Mueller-Roeber B."/>
            <person name="Pagarete A."/>
            <person name="Parker M."/>
            <person name="Probert I."/>
            <person name="Quesneville H."/>
            <person name="Raines C."/>
            <person name="Rensing S.A."/>
            <person name="Riano-Pachon D.M."/>
            <person name="Richier S."/>
            <person name="Rokitta S."/>
            <person name="Shiraiwa Y."/>
            <person name="Soanes D.M."/>
            <person name="van der Giezen M."/>
            <person name="Wahlund T.M."/>
            <person name="Williams B."/>
            <person name="Wilson W."/>
            <person name="Wolfe G."/>
            <person name="Wurch L.L."/>
        </authorList>
    </citation>
    <scope>NUCLEOTIDE SEQUENCE</scope>
</reference>
<dbReference type="KEGG" id="ehx:EMIHUDRAFT_371083"/>
<dbReference type="AlphaFoldDB" id="A0A0D3IQ71"/>
<feature type="region of interest" description="Disordered" evidence="1">
    <location>
        <begin position="318"/>
        <end position="341"/>
    </location>
</feature>
<dbReference type="GeneID" id="17259555"/>
<evidence type="ECO:0000256" key="1">
    <source>
        <dbReference type="SAM" id="MobiDB-lite"/>
    </source>
</evidence>
<sequence length="341" mass="38082">MTSLQPTVDEAHRFIPEYRGECPQAGRYFDSQAAISNGIHALWDRLFGKEAVAALDDHPREAAYFATCSLAMVVALYASRSVLNAVWPDFAKITPRHKQMYVLMNLMKSLLLGAQATSFSWLWYSSKEYGCTLNPLGFNLSCNWSVDAGHHAYLKQISLLYAAVDIVALAVVHKLPLTTKIHHWAVTAWLLWVMTIDFGESPIAQKLMFYGFWSTLAFPVNGFLGLRVTSPGSWWMRPLSRGCFVLYAGCCFCNWSLHLAWGADNAARGVLRWQEVLYLVSLSLLVRDDLILMKWLKNFKPATPEELKKLAARQAQEAAKGAGGQAGRGEAFPVSEGAKKK</sequence>
<dbReference type="eggNOG" id="ENOG502SADJ">
    <property type="taxonomic scope" value="Eukaryota"/>
</dbReference>
<dbReference type="RefSeq" id="XP_005787757.1">
    <property type="nucleotide sequence ID" value="XM_005787700.1"/>
</dbReference>
<dbReference type="KEGG" id="ehx:EMIHUDRAFT_351982"/>
<dbReference type="HOGENOM" id="CLU_814906_0_0_1"/>